<evidence type="ECO:0000256" key="4">
    <source>
        <dbReference type="ARBA" id="ARBA00022737"/>
    </source>
</evidence>
<evidence type="ECO:0000256" key="8">
    <source>
        <dbReference type="ARBA" id="ARBA00054531"/>
    </source>
</evidence>
<dbReference type="GO" id="GO:0016607">
    <property type="term" value="C:nuclear speck"/>
    <property type="evidence" value="ECO:0007669"/>
    <property type="project" value="UniProtKB-ARBA"/>
</dbReference>
<evidence type="ECO:0000313" key="12">
    <source>
        <dbReference type="Proteomes" id="UP000325081"/>
    </source>
</evidence>
<dbReference type="SUPFAM" id="SSF54506">
    <property type="entry name" value="Diaminopimelate epimerase-like"/>
    <property type="match status" value="1"/>
</dbReference>
<dbReference type="Pfam" id="PF02567">
    <property type="entry name" value="PhzC-PhzF"/>
    <property type="match status" value="1"/>
</dbReference>
<dbReference type="InterPro" id="IPR025952">
    <property type="entry name" value="R3H-assoc_dom"/>
</dbReference>
<dbReference type="Proteomes" id="UP000325081">
    <property type="component" value="Unassembled WGS sequence"/>
</dbReference>
<evidence type="ECO:0000256" key="7">
    <source>
        <dbReference type="ARBA" id="ARBA00023274"/>
    </source>
</evidence>
<evidence type="ECO:0000256" key="5">
    <source>
        <dbReference type="ARBA" id="ARBA00023235"/>
    </source>
</evidence>
<dbReference type="AlphaFoldDB" id="A0A5A7P1V2"/>
<comment type="function">
    <text evidence="8">Involved in splicing regulation. Facilitates post-transcriptional gene silencing (PTGS) by limiting the degradation of transgene aberrant RNAs by the RNA quality control (RQC) machinery, thus favoring their entry into cytoplasmic siRNA bodies where they can trigger PTGS. Does not participate in the production of small RNAs.</text>
</comment>
<organism evidence="11 12">
    <name type="scientific">Striga asiatica</name>
    <name type="common">Asiatic witchweed</name>
    <name type="synonym">Buchnera asiatica</name>
    <dbReference type="NCBI Taxonomy" id="4170"/>
    <lineage>
        <taxon>Eukaryota</taxon>
        <taxon>Viridiplantae</taxon>
        <taxon>Streptophyta</taxon>
        <taxon>Embryophyta</taxon>
        <taxon>Tracheophyta</taxon>
        <taxon>Spermatophyta</taxon>
        <taxon>Magnoliopsida</taxon>
        <taxon>eudicotyledons</taxon>
        <taxon>Gunneridae</taxon>
        <taxon>Pentapetalae</taxon>
        <taxon>asterids</taxon>
        <taxon>lamiids</taxon>
        <taxon>Lamiales</taxon>
        <taxon>Orobanchaceae</taxon>
        <taxon>Buchnereae</taxon>
        <taxon>Striga</taxon>
    </lineage>
</organism>
<keyword evidence="12" id="KW-1185">Reference proteome</keyword>
<evidence type="ECO:0000313" key="11">
    <source>
        <dbReference type="EMBL" id="GER26534.1"/>
    </source>
</evidence>
<dbReference type="Pfam" id="PF01423">
    <property type="entry name" value="LSM"/>
    <property type="match status" value="1"/>
</dbReference>
<dbReference type="OrthoDB" id="75169at2759"/>
<keyword evidence="5" id="KW-0413">Isomerase</keyword>
<dbReference type="FunFam" id="2.30.30.100:FF:000008">
    <property type="entry name" value="Small nuclear ribonucleoprotein Sm D1"/>
    <property type="match status" value="1"/>
</dbReference>
<dbReference type="GO" id="GO:0035194">
    <property type="term" value="P:regulatory ncRNA-mediated post-transcriptional gene silencing"/>
    <property type="evidence" value="ECO:0007669"/>
    <property type="project" value="UniProtKB-ARBA"/>
</dbReference>
<keyword evidence="4" id="KW-0677">Repeat</keyword>
<reference evidence="12" key="1">
    <citation type="journal article" date="2019" name="Curr. Biol.">
        <title>Genome Sequence of Striga asiatica Provides Insight into the Evolution of Plant Parasitism.</title>
        <authorList>
            <person name="Yoshida S."/>
            <person name="Kim S."/>
            <person name="Wafula E.K."/>
            <person name="Tanskanen J."/>
            <person name="Kim Y.M."/>
            <person name="Honaas L."/>
            <person name="Yang Z."/>
            <person name="Spallek T."/>
            <person name="Conn C.E."/>
            <person name="Ichihashi Y."/>
            <person name="Cheong K."/>
            <person name="Cui S."/>
            <person name="Der J.P."/>
            <person name="Gundlach H."/>
            <person name="Jiao Y."/>
            <person name="Hori C."/>
            <person name="Ishida J.K."/>
            <person name="Kasahara H."/>
            <person name="Kiba T."/>
            <person name="Kim M.S."/>
            <person name="Koo N."/>
            <person name="Laohavisit A."/>
            <person name="Lee Y.H."/>
            <person name="Lumba S."/>
            <person name="McCourt P."/>
            <person name="Mortimer J.C."/>
            <person name="Mutuku J.M."/>
            <person name="Nomura T."/>
            <person name="Sasaki-Sekimoto Y."/>
            <person name="Seto Y."/>
            <person name="Wang Y."/>
            <person name="Wakatake T."/>
            <person name="Sakakibara H."/>
            <person name="Demura T."/>
            <person name="Yamaguchi S."/>
            <person name="Yoneyama K."/>
            <person name="Manabe R.I."/>
            <person name="Nelson D.C."/>
            <person name="Schulman A.H."/>
            <person name="Timko M.P."/>
            <person name="dePamphilis C.W."/>
            <person name="Choi D."/>
            <person name="Shirasu K."/>
        </authorList>
    </citation>
    <scope>NUCLEOTIDE SEQUENCE [LARGE SCALE GENOMIC DNA]</scope>
    <source>
        <strain evidence="12">cv. UVA1</strain>
    </source>
</reference>
<feature type="compositionally biased region" description="Basic residues" evidence="9">
    <location>
        <begin position="728"/>
        <end position="755"/>
    </location>
</feature>
<dbReference type="PANTHER" id="PTHR13774">
    <property type="entry name" value="PHENAZINE BIOSYNTHESIS PROTEIN"/>
    <property type="match status" value="1"/>
</dbReference>
<comment type="caution">
    <text evidence="11">The sequence shown here is derived from an EMBL/GenBank/DDBJ whole genome shotgun (WGS) entry which is preliminary data.</text>
</comment>
<accession>A0A5A7P1V2</accession>
<evidence type="ECO:0000259" key="10">
    <source>
        <dbReference type="PROSITE" id="PS52002"/>
    </source>
</evidence>
<dbReference type="GO" id="GO:0005737">
    <property type="term" value="C:cytoplasm"/>
    <property type="evidence" value="ECO:0007669"/>
    <property type="project" value="TreeGrafter"/>
</dbReference>
<comment type="subcellular location">
    <subcellularLocation>
        <location evidence="1">Nucleus</location>
    </subcellularLocation>
</comment>
<evidence type="ECO:0000256" key="9">
    <source>
        <dbReference type="SAM" id="MobiDB-lite"/>
    </source>
</evidence>
<dbReference type="GO" id="GO:0000387">
    <property type="term" value="P:spliceosomal snRNP assembly"/>
    <property type="evidence" value="ECO:0007669"/>
    <property type="project" value="InterPro"/>
</dbReference>
<proteinExistence type="inferred from homology"/>
<dbReference type="GO" id="GO:0016853">
    <property type="term" value="F:isomerase activity"/>
    <property type="evidence" value="ECO:0007669"/>
    <property type="project" value="UniProtKB-KW"/>
</dbReference>
<evidence type="ECO:0000256" key="1">
    <source>
        <dbReference type="ARBA" id="ARBA00004123"/>
    </source>
</evidence>
<dbReference type="PROSITE" id="PS52002">
    <property type="entry name" value="SM"/>
    <property type="match status" value="1"/>
</dbReference>
<dbReference type="CDD" id="cd01724">
    <property type="entry name" value="Sm_D1"/>
    <property type="match status" value="1"/>
</dbReference>
<dbReference type="PANTHER" id="PTHR13774:SF17">
    <property type="entry name" value="PHENAZINE BIOSYNTHESIS-LIKE DOMAIN-CONTAINING PROTEIN"/>
    <property type="match status" value="1"/>
</dbReference>
<feature type="region of interest" description="Disordered" evidence="9">
    <location>
        <begin position="726"/>
        <end position="755"/>
    </location>
</feature>
<evidence type="ECO:0000256" key="6">
    <source>
        <dbReference type="ARBA" id="ARBA00023242"/>
    </source>
</evidence>
<comment type="similarity">
    <text evidence="2">Belongs to the snRNP core protein family.</text>
</comment>
<dbReference type="InterPro" id="IPR001163">
    <property type="entry name" value="Sm_dom_euk/arc"/>
</dbReference>
<protein>
    <submittedName>
        <fullName evidence="11">Phenazine biosynthesis protein</fullName>
    </submittedName>
</protein>
<keyword evidence="6" id="KW-0539">Nucleus</keyword>
<dbReference type="SMART" id="SM00651">
    <property type="entry name" value="Sm"/>
    <property type="match status" value="1"/>
</dbReference>
<comment type="similarity">
    <text evidence="3">Belongs to the PhzF family.</text>
</comment>
<dbReference type="SUPFAM" id="SSF50182">
    <property type="entry name" value="Sm-like ribonucleoproteins"/>
    <property type="match status" value="1"/>
</dbReference>
<sequence>MATLSILRTDEDLIMYSTLFGNPKDENIKSRGTQIEKKIEFLENLAGRVSNRRYRRWINDRLLMELVPRLDGDEIRGLFAPPPWGDDVPPSAFSKTNVREWDSFRNIDMNKEASIMESLESSSAMRKGRMDAEKVSVLKAWHRVDNRTREALRRCYLLDLLNGYEECVRSFVEDGGDRDVLVLRVQDPFHRLLLHGVCEMFDFDMIIVFRQYYNLVSTTTNLSEGCESLKETRIRKKQFSCADIPSITLCNFLKMAKQVRTNSQSQVLDSDSESHLFAFIQLTAMAKKLVKYCVVDAFTDAAFKGNPAAVCLLEEERDETWLQAVAREFNLSETCYLTRLPEPDGSAIGSVTRFGLRWFTPVTEVELCGHATLAASHFLFTYGFVKSNAIEFSTLSGILTAKRVPDTRKASDSVNGNSPDLSFLIELDFPALSITEYSGPGDVLSVSKSLSGAPVKEIKNTTGDDILLSYGITVMLSMVVFDKHVVLASGEAVIEAQPVLEEIKKYAGRGMIITGLAPTGSGFDFFSRFFCPNFGINEDPVCGSAHCALAAYWSKRLGKCDLIAYQASPRSGVLNIHFDHKKQRVLLRGKAVAVMEGTILIFKIFSTWHFLAKTPLFRKSSFTLARSNIKTLITRCISIATMKLVRFLMKLNNETVSIELKNGTVVHGTITGVDISMNTHLKTVKLTLKGKNPMTMDHLSVRGNNIRYYILPDSLNLETLLVEETPKVKPKKPTAGRPVGRGRGRGRARGRGRGR</sequence>
<dbReference type="InterPro" id="IPR034102">
    <property type="entry name" value="Sm_D1"/>
</dbReference>
<dbReference type="GO" id="GO:0005730">
    <property type="term" value="C:nucleolus"/>
    <property type="evidence" value="ECO:0007669"/>
    <property type="project" value="UniProtKB-ARBA"/>
</dbReference>
<dbReference type="Pfam" id="PF13902">
    <property type="entry name" value="R3H-assoc"/>
    <property type="match status" value="1"/>
</dbReference>
<name>A0A5A7P1V2_STRAF</name>
<dbReference type="Gene3D" id="2.30.30.100">
    <property type="match status" value="1"/>
</dbReference>
<dbReference type="SUPFAM" id="SSF82708">
    <property type="entry name" value="R3H domain"/>
    <property type="match status" value="1"/>
</dbReference>
<dbReference type="GO" id="GO:0003723">
    <property type="term" value="F:RNA binding"/>
    <property type="evidence" value="ECO:0007669"/>
    <property type="project" value="InterPro"/>
</dbReference>
<evidence type="ECO:0000256" key="3">
    <source>
        <dbReference type="ARBA" id="ARBA00008270"/>
    </source>
</evidence>
<dbReference type="InterPro" id="IPR003719">
    <property type="entry name" value="Phenazine_PhzF-like"/>
</dbReference>
<dbReference type="InterPro" id="IPR010920">
    <property type="entry name" value="LSM_dom_sf"/>
</dbReference>
<dbReference type="EMBL" id="BKCP01001113">
    <property type="protein sequence ID" value="GER26534.1"/>
    <property type="molecule type" value="Genomic_DNA"/>
</dbReference>
<dbReference type="GO" id="GO:1990904">
    <property type="term" value="C:ribonucleoprotein complex"/>
    <property type="evidence" value="ECO:0007669"/>
    <property type="project" value="UniProtKB-KW"/>
</dbReference>
<keyword evidence="7" id="KW-0687">Ribonucleoprotein</keyword>
<gene>
    <name evidence="11" type="ORF">STAS_02185</name>
</gene>
<feature type="domain" description="Sm" evidence="10">
    <location>
        <begin position="643"/>
        <end position="715"/>
    </location>
</feature>
<evidence type="ECO:0000256" key="2">
    <source>
        <dbReference type="ARBA" id="ARBA00008146"/>
    </source>
</evidence>
<dbReference type="InterPro" id="IPR036867">
    <property type="entry name" value="R3H_dom_sf"/>
</dbReference>
<dbReference type="InterPro" id="IPR047575">
    <property type="entry name" value="Sm"/>
</dbReference>
<dbReference type="Gene3D" id="3.10.310.10">
    <property type="entry name" value="Diaminopimelate Epimerase, Chain A, domain 1"/>
    <property type="match status" value="2"/>
</dbReference>